<dbReference type="PaxDb" id="4113-PGSC0003DMT400048763"/>
<dbReference type="PANTHER" id="PTHR15140:SF38">
    <property type="entry name" value="NB-ARC DOMAIN-CONTAINING PROTEIN"/>
    <property type="match status" value="1"/>
</dbReference>
<name>M1BMV4_SOLTU</name>
<dbReference type="InterPro" id="IPR032675">
    <property type="entry name" value="LRR_dom_sf"/>
</dbReference>
<dbReference type="PANTHER" id="PTHR15140">
    <property type="entry name" value="TUBULIN-SPECIFIC CHAPERONE E"/>
    <property type="match status" value="1"/>
</dbReference>
<dbReference type="InterPro" id="IPR055414">
    <property type="entry name" value="LRR_R13L4/SHOC2-like"/>
</dbReference>
<keyword evidence="1" id="KW-0677">Repeat</keyword>
<protein>
    <submittedName>
        <fullName evidence="3">NBS-LRR root-knot nematode resistance protein</fullName>
    </submittedName>
</protein>
<keyword evidence="4" id="KW-1185">Reference proteome</keyword>
<evidence type="ECO:0000259" key="2">
    <source>
        <dbReference type="Pfam" id="PF23598"/>
    </source>
</evidence>
<evidence type="ECO:0000256" key="1">
    <source>
        <dbReference type="ARBA" id="ARBA00022737"/>
    </source>
</evidence>
<dbReference type="EnsemblPlants" id="PGSC0003DMT400048763">
    <property type="protein sequence ID" value="PGSC0003DMT400048763"/>
    <property type="gene ID" value="PGSC0003DMG401018953"/>
</dbReference>
<dbReference type="InParanoid" id="M1BMV4"/>
<dbReference type="HOGENOM" id="CLU_084344_0_0_1"/>
<dbReference type="SUPFAM" id="SSF52058">
    <property type="entry name" value="L domain-like"/>
    <property type="match status" value="1"/>
</dbReference>
<dbReference type="eggNOG" id="KOG4658">
    <property type="taxonomic scope" value="Eukaryota"/>
</dbReference>
<accession>M1BMV4</accession>
<reference evidence="4" key="1">
    <citation type="journal article" date="2011" name="Nature">
        <title>Genome sequence and analysis of the tuber crop potato.</title>
        <authorList>
            <consortium name="The Potato Genome Sequencing Consortium"/>
        </authorList>
    </citation>
    <scope>NUCLEOTIDE SEQUENCE [LARGE SCALE GENOMIC DNA]</scope>
    <source>
        <strain evidence="4">cv. DM1-3 516 R44</strain>
    </source>
</reference>
<dbReference type="Gene3D" id="3.80.10.10">
    <property type="entry name" value="Ribonuclease Inhibitor"/>
    <property type="match status" value="1"/>
</dbReference>
<feature type="domain" description="Disease resistance R13L4/SHOC-2-like LRR" evidence="2">
    <location>
        <begin position="9"/>
        <end position="196"/>
    </location>
</feature>
<sequence length="206" mass="23846">MKNPYVKHLLSLKVDEHCLSSNSHLKHLRLLKSLDLQGITFPDSLLNEIGMLVHLKYLIIQTKAKALTPSFSNLCSLEILAVNNLERSCMVLSPCFWSLVKLRDVRIKFCALFDLYINEPTVLDKDSRLENLTTLYELCLFSSEDTEDIFKRFPNLQILSVSIIRECSGEKIFFPRLDVLNELEELRLSSSWDSFDEYTYGFPLNC</sequence>
<proteinExistence type="predicted"/>
<dbReference type="Pfam" id="PF23598">
    <property type="entry name" value="LRR_14"/>
    <property type="match status" value="1"/>
</dbReference>
<dbReference type="Proteomes" id="UP000011115">
    <property type="component" value="Unassembled WGS sequence"/>
</dbReference>
<dbReference type="Gramene" id="PGSC0003DMT400048763">
    <property type="protein sequence ID" value="PGSC0003DMT400048763"/>
    <property type="gene ID" value="PGSC0003DMG401018953"/>
</dbReference>
<evidence type="ECO:0000313" key="3">
    <source>
        <dbReference type="EnsemblPlants" id="PGSC0003DMT400048763"/>
    </source>
</evidence>
<dbReference type="AlphaFoldDB" id="M1BMV4"/>
<evidence type="ECO:0000313" key="4">
    <source>
        <dbReference type="Proteomes" id="UP000011115"/>
    </source>
</evidence>
<reference evidence="3" key="2">
    <citation type="submission" date="2015-06" db="UniProtKB">
        <authorList>
            <consortium name="EnsemblPlants"/>
        </authorList>
    </citation>
    <scope>IDENTIFICATION</scope>
    <source>
        <strain evidence="3">DM1-3 516 R44</strain>
    </source>
</reference>
<organism evidence="3 4">
    <name type="scientific">Solanum tuberosum</name>
    <name type="common">Potato</name>
    <dbReference type="NCBI Taxonomy" id="4113"/>
    <lineage>
        <taxon>Eukaryota</taxon>
        <taxon>Viridiplantae</taxon>
        <taxon>Streptophyta</taxon>
        <taxon>Embryophyta</taxon>
        <taxon>Tracheophyta</taxon>
        <taxon>Spermatophyta</taxon>
        <taxon>Magnoliopsida</taxon>
        <taxon>eudicotyledons</taxon>
        <taxon>Gunneridae</taxon>
        <taxon>Pentapetalae</taxon>
        <taxon>asterids</taxon>
        <taxon>lamiids</taxon>
        <taxon>Solanales</taxon>
        <taxon>Solanaceae</taxon>
        <taxon>Solanoideae</taxon>
        <taxon>Solaneae</taxon>
        <taxon>Solanum</taxon>
    </lineage>
</organism>
<dbReference type="OMA" id="WDSFDEY"/>